<dbReference type="EMBL" id="MPDP01000031">
    <property type="protein sequence ID" value="KAK1492111.1"/>
    <property type="molecule type" value="Genomic_DNA"/>
</dbReference>
<sequence>MYLSPPPPSRLLLGKPIESVGCNGTLAATERKGRSLWGNELGGAQWMLGLRERAGDRRAHVVQRCSCISRPQKNASSEEMEEMVSCHSLSRPITTLTALAFVSSSLQYPQNLISLSNHAFESTPPPAIERCPFWTTQVGQPGHMV</sequence>
<organism evidence="1 2">
    <name type="scientific">Colletotrichum cuscutae</name>
    <dbReference type="NCBI Taxonomy" id="1209917"/>
    <lineage>
        <taxon>Eukaryota</taxon>
        <taxon>Fungi</taxon>
        <taxon>Dikarya</taxon>
        <taxon>Ascomycota</taxon>
        <taxon>Pezizomycotina</taxon>
        <taxon>Sordariomycetes</taxon>
        <taxon>Hypocreomycetidae</taxon>
        <taxon>Glomerellales</taxon>
        <taxon>Glomerellaceae</taxon>
        <taxon>Colletotrichum</taxon>
        <taxon>Colletotrichum acutatum species complex</taxon>
    </lineage>
</organism>
<evidence type="ECO:0000313" key="1">
    <source>
        <dbReference type="EMBL" id="KAK1492111.1"/>
    </source>
</evidence>
<keyword evidence="2" id="KW-1185">Reference proteome</keyword>
<accession>A0AAI9Y9Z9</accession>
<comment type="caution">
    <text evidence="1">The sequence shown here is derived from an EMBL/GenBank/DDBJ whole genome shotgun (WGS) entry which is preliminary data.</text>
</comment>
<name>A0AAI9Y9Z9_9PEZI</name>
<dbReference type="AlphaFoldDB" id="A0AAI9Y9Z9"/>
<protein>
    <submittedName>
        <fullName evidence="1">Uncharacterized protein</fullName>
    </submittedName>
</protein>
<evidence type="ECO:0000313" key="2">
    <source>
        <dbReference type="Proteomes" id="UP001239213"/>
    </source>
</evidence>
<reference evidence="1" key="1">
    <citation type="submission" date="2016-11" db="EMBL/GenBank/DDBJ databases">
        <title>The genome sequence of Colletotrichum cuscutae.</title>
        <authorList>
            <person name="Baroncelli R."/>
        </authorList>
    </citation>
    <scope>NUCLEOTIDE SEQUENCE</scope>
    <source>
        <strain evidence="1">IMI 304802</strain>
    </source>
</reference>
<dbReference type="Proteomes" id="UP001239213">
    <property type="component" value="Unassembled WGS sequence"/>
</dbReference>
<gene>
    <name evidence="1" type="ORF">CCUS01_14072</name>
</gene>
<proteinExistence type="predicted"/>